<dbReference type="Pfam" id="PF13730">
    <property type="entry name" value="HTH_36"/>
    <property type="match status" value="1"/>
</dbReference>
<name>X1TP51_9ZZZZ</name>
<comment type="caution">
    <text evidence="1">The sequence shown here is derived from an EMBL/GenBank/DDBJ whole genome shotgun (WGS) entry which is preliminary data.</text>
</comment>
<accession>X1TP51</accession>
<evidence type="ECO:0008006" key="2">
    <source>
        <dbReference type="Google" id="ProtNLM"/>
    </source>
</evidence>
<gene>
    <name evidence="1" type="ORF">S12H4_48797</name>
</gene>
<dbReference type="EMBL" id="BARW01030537">
    <property type="protein sequence ID" value="GAJ07009.1"/>
    <property type="molecule type" value="Genomic_DNA"/>
</dbReference>
<sequence>YLSLLSYCHKKKYIAWPSLNTMSQETGLAKTTIIRNLNILIKQKFIKNITKDKSSNNYYYHNVYQITPPEKILLSFFSDTKNNAGGSVTLPSGFQNATESGSVTIPRVVAERYPNNNNLNNNNITTTKREKDAVVVVNFKKLKEEGEERMRVIRERLRDLDIEGKFIEQLLKDYPQKKIEEKIDLLMERKNIQKPAGWLRAALKNDYQGEEGH</sequence>
<dbReference type="Gene3D" id="1.10.10.10">
    <property type="entry name" value="Winged helix-like DNA-binding domain superfamily/Winged helix DNA-binding domain"/>
    <property type="match status" value="1"/>
</dbReference>
<protein>
    <recommendedName>
        <fullName evidence="2">Helix-turn-helix domain-containing protein</fullName>
    </recommendedName>
</protein>
<proteinExistence type="predicted"/>
<reference evidence="1" key="1">
    <citation type="journal article" date="2014" name="Front. Microbiol.">
        <title>High frequency of phylogenetically diverse reductive dehalogenase-homologous genes in deep subseafloor sedimentary metagenomes.</title>
        <authorList>
            <person name="Kawai M."/>
            <person name="Futagami T."/>
            <person name="Toyoda A."/>
            <person name="Takaki Y."/>
            <person name="Nishi S."/>
            <person name="Hori S."/>
            <person name="Arai W."/>
            <person name="Tsubouchi T."/>
            <person name="Morono Y."/>
            <person name="Uchiyama I."/>
            <person name="Ito T."/>
            <person name="Fujiyama A."/>
            <person name="Inagaki F."/>
            <person name="Takami H."/>
        </authorList>
    </citation>
    <scope>NUCLEOTIDE SEQUENCE</scope>
    <source>
        <strain evidence="1">Expedition CK06-06</strain>
    </source>
</reference>
<dbReference type="AlphaFoldDB" id="X1TP51"/>
<organism evidence="1">
    <name type="scientific">marine sediment metagenome</name>
    <dbReference type="NCBI Taxonomy" id="412755"/>
    <lineage>
        <taxon>unclassified sequences</taxon>
        <taxon>metagenomes</taxon>
        <taxon>ecological metagenomes</taxon>
    </lineage>
</organism>
<feature type="non-terminal residue" evidence="1">
    <location>
        <position position="1"/>
    </location>
</feature>
<dbReference type="InterPro" id="IPR036388">
    <property type="entry name" value="WH-like_DNA-bd_sf"/>
</dbReference>
<evidence type="ECO:0000313" key="1">
    <source>
        <dbReference type="EMBL" id="GAJ07009.1"/>
    </source>
</evidence>